<gene>
    <name evidence="2" type="ORF">DMB68_16100</name>
</gene>
<feature type="transmembrane region" description="Helical" evidence="1">
    <location>
        <begin position="44"/>
        <end position="67"/>
    </location>
</feature>
<keyword evidence="1" id="KW-1133">Transmembrane helix</keyword>
<dbReference type="Proteomes" id="UP000247681">
    <property type="component" value="Unassembled WGS sequence"/>
</dbReference>
<dbReference type="EMBL" id="QJHL01000004">
    <property type="protein sequence ID" value="PXY43964.1"/>
    <property type="molecule type" value="Genomic_DNA"/>
</dbReference>
<evidence type="ECO:0000313" key="2">
    <source>
        <dbReference type="EMBL" id="PXY43964.1"/>
    </source>
</evidence>
<organism evidence="2 3">
    <name type="scientific">Flavobacterium hydrophilum</name>
    <dbReference type="NCBI Taxonomy" id="2211445"/>
    <lineage>
        <taxon>Bacteria</taxon>
        <taxon>Pseudomonadati</taxon>
        <taxon>Bacteroidota</taxon>
        <taxon>Flavobacteriia</taxon>
        <taxon>Flavobacteriales</taxon>
        <taxon>Flavobacteriaceae</taxon>
        <taxon>Flavobacterium</taxon>
    </lineage>
</organism>
<keyword evidence="3" id="KW-1185">Reference proteome</keyword>
<name>A0A2V4CCZ5_9FLAO</name>
<keyword evidence="1" id="KW-0472">Membrane</keyword>
<reference evidence="2 3" key="1">
    <citation type="submission" date="2018-05" db="EMBL/GenBank/DDBJ databases">
        <title>Flavobacterium sp. strain IMCC34758, incomplete genome.</title>
        <authorList>
            <person name="Joung Y."/>
        </authorList>
    </citation>
    <scope>NUCLEOTIDE SEQUENCE [LARGE SCALE GENOMIC DNA]</scope>
    <source>
        <strain evidence="2 3">IMCC34758</strain>
    </source>
</reference>
<protein>
    <submittedName>
        <fullName evidence="2">Uncharacterized protein</fullName>
    </submittedName>
</protein>
<feature type="transmembrane region" description="Helical" evidence="1">
    <location>
        <begin position="79"/>
        <end position="98"/>
    </location>
</feature>
<accession>A0A2V4CCZ5</accession>
<feature type="transmembrane region" description="Helical" evidence="1">
    <location>
        <begin position="7"/>
        <end position="24"/>
    </location>
</feature>
<proteinExistence type="predicted"/>
<evidence type="ECO:0000313" key="3">
    <source>
        <dbReference type="Proteomes" id="UP000247681"/>
    </source>
</evidence>
<comment type="caution">
    <text evidence="2">The sequence shown here is derived from an EMBL/GenBank/DDBJ whole genome shotgun (WGS) entry which is preliminary data.</text>
</comment>
<evidence type="ECO:0000256" key="1">
    <source>
        <dbReference type="SAM" id="Phobius"/>
    </source>
</evidence>
<dbReference type="AlphaFoldDB" id="A0A2V4CCZ5"/>
<keyword evidence="1" id="KW-0812">Transmembrane</keyword>
<sequence>MNWTFIGGHWILTLLCGPIIFILKNAVSNLSDHNIFGFIELYPIMLIMGFAFSIPTYLLFSLIFVVLKNQNIRTIYTKIFFILIVVIGIWITTALISGTLWSDIAISYSITAVITGIFLKSDSKLTHQT</sequence>